<organism evidence="1 2">
    <name type="scientific">Crucibulum laeve</name>
    <dbReference type="NCBI Taxonomy" id="68775"/>
    <lineage>
        <taxon>Eukaryota</taxon>
        <taxon>Fungi</taxon>
        <taxon>Dikarya</taxon>
        <taxon>Basidiomycota</taxon>
        <taxon>Agaricomycotina</taxon>
        <taxon>Agaricomycetes</taxon>
        <taxon>Agaricomycetidae</taxon>
        <taxon>Agaricales</taxon>
        <taxon>Agaricineae</taxon>
        <taxon>Nidulariaceae</taxon>
        <taxon>Crucibulum</taxon>
    </lineage>
</organism>
<keyword evidence="2" id="KW-1185">Reference proteome</keyword>
<dbReference type="AlphaFoldDB" id="A0A5C3LVM5"/>
<evidence type="ECO:0000313" key="2">
    <source>
        <dbReference type="Proteomes" id="UP000308652"/>
    </source>
</evidence>
<dbReference type="Proteomes" id="UP000308652">
    <property type="component" value="Unassembled WGS sequence"/>
</dbReference>
<protein>
    <submittedName>
        <fullName evidence="1">Uncharacterized protein</fullName>
    </submittedName>
</protein>
<proteinExistence type="predicted"/>
<reference evidence="1 2" key="1">
    <citation type="journal article" date="2019" name="Nat. Ecol. Evol.">
        <title>Megaphylogeny resolves global patterns of mushroom evolution.</title>
        <authorList>
            <person name="Varga T."/>
            <person name="Krizsan K."/>
            <person name="Foldi C."/>
            <person name="Dima B."/>
            <person name="Sanchez-Garcia M."/>
            <person name="Sanchez-Ramirez S."/>
            <person name="Szollosi G.J."/>
            <person name="Szarkandi J.G."/>
            <person name="Papp V."/>
            <person name="Albert L."/>
            <person name="Andreopoulos W."/>
            <person name="Angelini C."/>
            <person name="Antonin V."/>
            <person name="Barry K.W."/>
            <person name="Bougher N.L."/>
            <person name="Buchanan P."/>
            <person name="Buyck B."/>
            <person name="Bense V."/>
            <person name="Catcheside P."/>
            <person name="Chovatia M."/>
            <person name="Cooper J."/>
            <person name="Damon W."/>
            <person name="Desjardin D."/>
            <person name="Finy P."/>
            <person name="Geml J."/>
            <person name="Haridas S."/>
            <person name="Hughes K."/>
            <person name="Justo A."/>
            <person name="Karasinski D."/>
            <person name="Kautmanova I."/>
            <person name="Kiss B."/>
            <person name="Kocsube S."/>
            <person name="Kotiranta H."/>
            <person name="LaButti K.M."/>
            <person name="Lechner B.E."/>
            <person name="Liimatainen K."/>
            <person name="Lipzen A."/>
            <person name="Lukacs Z."/>
            <person name="Mihaltcheva S."/>
            <person name="Morgado L.N."/>
            <person name="Niskanen T."/>
            <person name="Noordeloos M.E."/>
            <person name="Ohm R.A."/>
            <person name="Ortiz-Santana B."/>
            <person name="Ovrebo C."/>
            <person name="Racz N."/>
            <person name="Riley R."/>
            <person name="Savchenko A."/>
            <person name="Shiryaev A."/>
            <person name="Soop K."/>
            <person name="Spirin V."/>
            <person name="Szebenyi C."/>
            <person name="Tomsovsky M."/>
            <person name="Tulloss R.E."/>
            <person name="Uehling J."/>
            <person name="Grigoriev I.V."/>
            <person name="Vagvolgyi C."/>
            <person name="Papp T."/>
            <person name="Martin F.M."/>
            <person name="Miettinen O."/>
            <person name="Hibbett D.S."/>
            <person name="Nagy L.G."/>
        </authorList>
    </citation>
    <scope>NUCLEOTIDE SEQUENCE [LARGE SCALE GENOMIC DNA]</scope>
    <source>
        <strain evidence="1 2">CBS 166.37</strain>
    </source>
</reference>
<accession>A0A5C3LVM5</accession>
<gene>
    <name evidence="1" type="ORF">BDQ12DRAFT_262423</name>
</gene>
<evidence type="ECO:0000313" key="1">
    <source>
        <dbReference type="EMBL" id="TFK35978.1"/>
    </source>
</evidence>
<sequence length="139" mass="15275">MHPGVFYLLSLTDFGSSADAFLITGSPHHPPVLHLHSTFATTQSWSTAALTRTKMWTTMDSEFRYFFPIPALSFHQTTNTVALNASDCTASMLLPYLGLPALYIHPEAQPSPAVPSCLPSALQAPITMTDLVRIWLVAW</sequence>
<name>A0A5C3LVM5_9AGAR</name>
<dbReference type="EMBL" id="ML213617">
    <property type="protein sequence ID" value="TFK35978.1"/>
    <property type="molecule type" value="Genomic_DNA"/>
</dbReference>